<feature type="transmembrane region" description="Helical" evidence="5">
    <location>
        <begin position="227"/>
        <end position="248"/>
    </location>
</feature>
<evidence type="ECO:0000256" key="3">
    <source>
        <dbReference type="ARBA" id="ARBA00022989"/>
    </source>
</evidence>
<evidence type="ECO:0000256" key="4">
    <source>
        <dbReference type="ARBA" id="ARBA00023136"/>
    </source>
</evidence>
<feature type="transmembrane region" description="Helical" evidence="5">
    <location>
        <begin position="199"/>
        <end position="215"/>
    </location>
</feature>
<dbReference type="GO" id="GO:0022857">
    <property type="term" value="F:transmembrane transporter activity"/>
    <property type="evidence" value="ECO:0007669"/>
    <property type="project" value="InterPro"/>
</dbReference>
<organism evidence="7">
    <name type="scientific">Capitella teleta</name>
    <name type="common">Polychaete worm</name>
    <dbReference type="NCBI Taxonomy" id="283909"/>
    <lineage>
        <taxon>Eukaryota</taxon>
        <taxon>Metazoa</taxon>
        <taxon>Spiralia</taxon>
        <taxon>Lophotrochozoa</taxon>
        <taxon>Annelida</taxon>
        <taxon>Polychaeta</taxon>
        <taxon>Sedentaria</taxon>
        <taxon>Scolecida</taxon>
        <taxon>Capitellidae</taxon>
        <taxon>Capitella</taxon>
    </lineage>
</organism>
<dbReference type="PROSITE" id="PS00216">
    <property type="entry name" value="SUGAR_TRANSPORT_1"/>
    <property type="match status" value="2"/>
</dbReference>
<protein>
    <recommendedName>
        <fullName evidence="6">Major facilitator superfamily (MFS) profile domain-containing protein</fullName>
    </recommendedName>
</protein>
<dbReference type="SUPFAM" id="SSF103473">
    <property type="entry name" value="MFS general substrate transporter"/>
    <property type="match status" value="1"/>
</dbReference>
<reference evidence="7 9" key="2">
    <citation type="journal article" date="2013" name="Nature">
        <title>Insights into bilaterian evolution from three spiralian genomes.</title>
        <authorList>
            <person name="Simakov O."/>
            <person name="Marletaz F."/>
            <person name="Cho S.J."/>
            <person name="Edsinger-Gonzales E."/>
            <person name="Havlak P."/>
            <person name="Hellsten U."/>
            <person name="Kuo D.H."/>
            <person name="Larsson T."/>
            <person name="Lv J."/>
            <person name="Arendt D."/>
            <person name="Savage R."/>
            <person name="Osoegawa K."/>
            <person name="de Jong P."/>
            <person name="Grimwood J."/>
            <person name="Chapman J.A."/>
            <person name="Shapiro H."/>
            <person name="Aerts A."/>
            <person name="Otillar R.P."/>
            <person name="Terry A.Y."/>
            <person name="Boore J.L."/>
            <person name="Grigoriev I.V."/>
            <person name="Lindberg D.R."/>
            <person name="Seaver E.C."/>
            <person name="Weisblat D.A."/>
            <person name="Putnam N.H."/>
            <person name="Rokhsar D.S."/>
        </authorList>
    </citation>
    <scope>NUCLEOTIDE SEQUENCE</scope>
    <source>
        <strain evidence="7 9">I ESC-2004</strain>
    </source>
</reference>
<accession>R7UNU3</accession>
<comment type="subcellular location">
    <subcellularLocation>
        <location evidence="1">Membrane</location>
        <topology evidence="1">Multi-pass membrane protein</topology>
    </subcellularLocation>
</comment>
<gene>
    <name evidence="7" type="ORF">CAPTEDRAFT_153730</name>
</gene>
<evidence type="ECO:0000256" key="5">
    <source>
        <dbReference type="SAM" id="Phobius"/>
    </source>
</evidence>
<dbReference type="InterPro" id="IPR005829">
    <property type="entry name" value="Sugar_transporter_CS"/>
</dbReference>
<proteinExistence type="predicted"/>
<dbReference type="GO" id="GO:0016020">
    <property type="term" value="C:membrane"/>
    <property type="evidence" value="ECO:0007669"/>
    <property type="project" value="UniProtKB-SubCell"/>
</dbReference>
<dbReference type="EMBL" id="AMQN01007775">
    <property type="status" value="NOT_ANNOTATED_CDS"/>
    <property type="molecule type" value="Genomic_DNA"/>
</dbReference>
<dbReference type="EMBL" id="KB301365">
    <property type="protein sequence ID" value="ELU05582.1"/>
    <property type="molecule type" value="Genomic_DNA"/>
</dbReference>
<evidence type="ECO:0000313" key="9">
    <source>
        <dbReference type="Proteomes" id="UP000014760"/>
    </source>
</evidence>
<feature type="domain" description="Major facilitator superfamily (MFS) profile" evidence="6">
    <location>
        <begin position="1"/>
        <end position="371"/>
    </location>
</feature>
<reference evidence="9" key="1">
    <citation type="submission" date="2012-12" db="EMBL/GenBank/DDBJ databases">
        <authorList>
            <person name="Hellsten U."/>
            <person name="Grimwood J."/>
            <person name="Chapman J.A."/>
            <person name="Shapiro H."/>
            <person name="Aerts A."/>
            <person name="Otillar R.P."/>
            <person name="Terry A.Y."/>
            <person name="Boore J.L."/>
            <person name="Simakov O."/>
            <person name="Marletaz F."/>
            <person name="Cho S.-J."/>
            <person name="Edsinger-Gonzales E."/>
            <person name="Havlak P."/>
            <person name="Kuo D.-H."/>
            <person name="Larsson T."/>
            <person name="Lv J."/>
            <person name="Arendt D."/>
            <person name="Savage R."/>
            <person name="Osoegawa K."/>
            <person name="de Jong P."/>
            <person name="Lindberg D.R."/>
            <person name="Seaver E.C."/>
            <person name="Weisblat D.A."/>
            <person name="Putnam N.H."/>
            <person name="Grigoriev I.V."/>
            <person name="Rokhsar D.S."/>
        </authorList>
    </citation>
    <scope>NUCLEOTIDE SEQUENCE</scope>
    <source>
        <strain evidence="9">I ESC-2004</strain>
    </source>
</reference>
<evidence type="ECO:0000313" key="8">
    <source>
        <dbReference type="EnsemblMetazoa" id="CapteP153730"/>
    </source>
</evidence>
<dbReference type="InterPro" id="IPR020846">
    <property type="entry name" value="MFS_dom"/>
</dbReference>
<reference evidence="8" key="3">
    <citation type="submission" date="2015-06" db="UniProtKB">
        <authorList>
            <consortium name="EnsemblMetazoa"/>
        </authorList>
    </citation>
    <scope>IDENTIFICATION</scope>
</reference>
<feature type="transmembrane region" description="Helical" evidence="5">
    <location>
        <begin position="343"/>
        <end position="366"/>
    </location>
</feature>
<evidence type="ECO:0000256" key="2">
    <source>
        <dbReference type="ARBA" id="ARBA00022692"/>
    </source>
</evidence>
<feature type="transmembrane region" description="Helical" evidence="5">
    <location>
        <begin position="110"/>
        <end position="128"/>
    </location>
</feature>
<feature type="transmembrane region" description="Helical" evidence="5">
    <location>
        <begin position="48"/>
        <end position="69"/>
    </location>
</feature>
<evidence type="ECO:0000256" key="1">
    <source>
        <dbReference type="ARBA" id="ARBA00004141"/>
    </source>
</evidence>
<evidence type="ECO:0000259" key="6">
    <source>
        <dbReference type="PROSITE" id="PS50850"/>
    </source>
</evidence>
<dbReference type="Pfam" id="PF00083">
    <property type="entry name" value="Sugar_tr"/>
    <property type="match status" value="1"/>
</dbReference>
<keyword evidence="3 5" id="KW-1133">Transmembrane helix</keyword>
<feature type="transmembrane region" description="Helical" evidence="5">
    <location>
        <begin position="317"/>
        <end position="337"/>
    </location>
</feature>
<dbReference type="OrthoDB" id="3936150at2759"/>
<name>R7UNU3_CAPTE</name>
<dbReference type="Proteomes" id="UP000014760">
    <property type="component" value="Unassembled WGS sequence"/>
</dbReference>
<dbReference type="OMA" id="WRELMIW"/>
<dbReference type="InterPro" id="IPR036259">
    <property type="entry name" value="MFS_trans_sf"/>
</dbReference>
<dbReference type="PROSITE" id="PS50850">
    <property type="entry name" value="MFS"/>
    <property type="match status" value="1"/>
</dbReference>
<evidence type="ECO:0000313" key="7">
    <source>
        <dbReference type="EMBL" id="ELU05582.1"/>
    </source>
</evidence>
<dbReference type="AlphaFoldDB" id="R7UNU3"/>
<feature type="transmembrane region" description="Helical" evidence="5">
    <location>
        <begin position="260"/>
        <end position="277"/>
    </location>
</feature>
<keyword evidence="4 5" id="KW-0472">Membrane</keyword>
<dbReference type="HOGENOM" id="CLU_001265_33_5_1"/>
<keyword evidence="9" id="KW-1185">Reference proteome</keyword>
<dbReference type="STRING" id="283909.R7UNU3"/>
<dbReference type="InterPro" id="IPR005828">
    <property type="entry name" value="MFS_sugar_transport-like"/>
</dbReference>
<sequence length="436" mass="47823">MAGWLAGGLLTGPLSDRFGRKTMMLSCHTIRCIGAYVCLYSPTYEGFAIGQVIMGITSPSATLALYIIVAEVTGRKWRAAFGVSWHILLFSFGGMIIPGVAYFVRDHFNLMAVFFWPLGLFFLLYLFVDESPRWLLARRREKEAVAILNHMAKVNKGPDARLPDDVHFKEEGICQETKAQKTGSPLDLFRTPNLRKKTCIIWLQWFTISLVYYGLSLNVGRLPGSVYLNSFLLSGVELPGYLTGIFLLERIGRKKTTGGSTMLAGFATILCIPFLLNSNLEDVATGLSIVGKGAAAAGFAAIYVYTAELYPTNIRNIALGSASMVARVSGMAAPFVGGQMVDVWSGLPSLCYGVLGLLSGALVFLLPETVGMKLPESIEEAEAFGKKNSRPNNTIYKMDVDESNGYLSEIEDKDDEECRNEDLLPVVEDKTIETAH</sequence>
<feature type="transmembrane region" description="Helical" evidence="5">
    <location>
        <begin position="283"/>
        <end position="305"/>
    </location>
</feature>
<dbReference type="EnsemblMetazoa" id="CapteT153730">
    <property type="protein sequence ID" value="CapteP153730"/>
    <property type="gene ID" value="CapteG153730"/>
</dbReference>
<keyword evidence="2 5" id="KW-0812">Transmembrane</keyword>
<dbReference type="Gene3D" id="1.20.1250.20">
    <property type="entry name" value="MFS general substrate transporter like domains"/>
    <property type="match status" value="1"/>
</dbReference>
<feature type="transmembrane region" description="Helical" evidence="5">
    <location>
        <begin position="81"/>
        <end position="104"/>
    </location>
</feature>
<dbReference type="PANTHER" id="PTHR24064">
    <property type="entry name" value="SOLUTE CARRIER FAMILY 22 MEMBER"/>
    <property type="match status" value="1"/>
</dbReference>